<accession>A0AAJ6DD28</accession>
<dbReference type="GO" id="GO:0003677">
    <property type="term" value="F:DNA binding"/>
    <property type="evidence" value="ECO:0007669"/>
    <property type="project" value="InterPro"/>
</dbReference>
<proteinExistence type="predicted"/>
<dbReference type="CDD" id="cd00338">
    <property type="entry name" value="Ser_Recombinase"/>
    <property type="match status" value="1"/>
</dbReference>
<gene>
    <name evidence="2" type="ORF">QDX21_05740</name>
</gene>
<dbReference type="PANTHER" id="PTHR30461">
    <property type="entry name" value="DNA-INVERTASE FROM LAMBDOID PROPHAGE"/>
    <property type="match status" value="1"/>
</dbReference>
<evidence type="ECO:0000313" key="3">
    <source>
        <dbReference type="Proteomes" id="UP001224674"/>
    </source>
</evidence>
<dbReference type="Gene3D" id="3.40.50.1390">
    <property type="entry name" value="Resolvase, N-terminal catalytic domain"/>
    <property type="match status" value="1"/>
</dbReference>
<protein>
    <submittedName>
        <fullName evidence="2">Recombinase family protein</fullName>
    </submittedName>
</protein>
<dbReference type="InterPro" id="IPR006119">
    <property type="entry name" value="Resolv_N"/>
</dbReference>
<name>A0AAJ6DD28_9MICC</name>
<dbReference type="Pfam" id="PF00239">
    <property type="entry name" value="Resolvase"/>
    <property type="match status" value="1"/>
</dbReference>
<evidence type="ECO:0000259" key="1">
    <source>
        <dbReference type="SMART" id="SM00857"/>
    </source>
</evidence>
<dbReference type="PANTHER" id="PTHR30461:SF23">
    <property type="entry name" value="DNA RECOMBINASE-RELATED"/>
    <property type="match status" value="1"/>
</dbReference>
<dbReference type="InterPro" id="IPR036162">
    <property type="entry name" value="Resolvase-like_N_sf"/>
</dbReference>
<sequence length="135" mass="15261">MDYPEEHLPAMGTNALIYTRASMDRKYLMRSTGDQETDCRTWCDQQEWAVGKVITDANRSASKWRTREREGFEEALTLIASNEYDAFVTWEPSRAGRELLAYVQLRGCVQRAKRPASCTSRKAGSTTSPVTTIAS</sequence>
<reference evidence="2 3" key="1">
    <citation type="submission" date="2023-03" db="EMBL/GenBank/DDBJ databases">
        <title>Complete genome sequences of several Auritidibacter ignavus strains isolated from ear infections.</title>
        <authorList>
            <person name="Baehr T."/>
            <person name="Baumhoegger A.M."/>
        </authorList>
    </citation>
    <scope>NUCLEOTIDE SEQUENCE [LARGE SCALE GENOMIC DNA]</scope>
    <source>
        <strain evidence="2 3">BABAE-6</strain>
    </source>
</reference>
<dbReference type="EMBL" id="CP122566">
    <property type="protein sequence ID" value="WGH94290.1"/>
    <property type="molecule type" value="Genomic_DNA"/>
</dbReference>
<organism evidence="2 3">
    <name type="scientific">Auritidibacter ignavus</name>
    <dbReference type="NCBI Taxonomy" id="678932"/>
    <lineage>
        <taxon>Bacteria</taxon>
        <taxon>Bacillati</taxon>
        <taxon>Actinomycetota</taxon>
        <taxon>Actinomycetes</taxon>
        <taxon>Micrococcales</taxon>
        <taxon>Micrococcaceae</taxon>
        <taxon>Auritidibacter</taxon>
    </lineage>
</organism>
<dbReference type="RefSeq" id="WP_279674146.1">
    <property type="nucleotide sequence ID" value="NZ_CP122562.1"/>
</dbReference>
<dbReference type="SUPFAM" id="SSF53041">
    <property type="entry name" value="Resolvase-like"/>
    <property type="match status" value="1"/>
</dbReference>
<dbReference type="AlphaFoldDB" id="A0AAJ6DD28"/>
<feature type="domain" description="Resolvase/invertase-type recombinase catalytic" evidence="1">
    <location>
        <begin position="15"/>
        <end position="135"/>
    </location>
</feature>
<dbReference type="SMART" id="SM00857">
    <property type="entry name" value="Resolvase"/>
    <property type="match status" value="1"/>
</dbReference>
<dbReference type="GO" id="GO:0000150">
    <property type="term" value="F:DNA strand exchange activity"/>
    <property type="evidence" value="ECO:0007669"/>
    <property type="project" value="InterPro"/>
</dbReference>
<dbReference type="Proteomes" id="UP001224674">
    <property type="component" value="Chromosome"/>
</dbReference>
<evidence type="ECO:0000313" key="2">
    <source>
        <dbReference type="EMBL" id="WGH94290.1"/>
    </source>
</evidence>
<dbReference type="InterPro" id="IPR050639">
    <property type="entry name" value="SSR_resolvase"/>
</dbReference>
<keyword evidence="3" id="KW-1185">Reference proteome</keyword>